<comment type="caution">
    <text evidence="3">The sequence shown here is derived from an EMBL/GenBank/DDBJ whole genome shotgun (WGS) entry which is preliminary data.</text>
</comment>
<gene>
    <name evidence="3" type="ORF">OB960_18365</name>
</gene>
<reference evidence="3" key="1">
    <citation type="submission" date="2022-09" db="EMBL/GenBank/DDBJ databases">
        <title>Enrichment on poylsaccharides allowed isolation of novel metabolic and taxonomic groups of Haloarchaea.</title>
        <authorList>
            <person name="Sorokin D.Y."/>
            <person name="Elcheninov A.G."/>
            <person name="Khizhniak T.V."/>
            <person name="Kolganova T.V."/>
            <person name="Kublanov I.V."/>
        </authorList>
    </citation>
    <scope>NUCLEOTIDE SEQUENCE</scope>
    <source>
        <strain evidence="3">AArc-xg1-1</strain>
    </source>
</reference>
<comment type="similarity">
    <text evidence="1">Belongs to the UPF0332 family.</text>
</comment>
<dbReference type="PANTHER" id="PTHR36565:SF1">
    <property type="entry name" value="UPF0332 PROTEIN TM_1000"/>
    <property type="match status" value="1"/>
</dbReference>
<evidence type="ECO:0000313" key="4">
    <source>
        <dbReference type="Proteomes" id="UP001321018"/>
    </source>
</evidence>
<protein>
    <submittedName>
        <fullName evidence="3">HEPN domain-containing protein</fullName>
    </submittedName>
</protein>
<dbReference type="PANTHER" id="PTHR36565">
    <property type="entry name" value="UPF0332 PROTEIN TM_1000"/>
    <property type="match status" value="1"/>
</dbReference>
<sequence length="134" mass="14677">MPVDDEDPGEAAVEDQLQQARQALDDATGARDAELSDAVVINRLYYACFHAAQAVLYDRGLNPSSHGGVLSLFGSEVIAVDDAPREYGRFLNRLSELRKQADYGYGTLDENINALCSRTEQFVSEMAALCSSRE</sequence>
<dbReference type="InterPro" id="IPR052226">
    <property type="entry name" value="UPF0332_toxin"/>
</dbReference>
<dbReference type="AlphaFoldDB" id="A0AAP2Z3F6"/>
<evidence type="ECO:0000256" key="1">
    <source>
        <dbReference type="ARBA" id="ARBA00038248"/>
    </source>
</evidence>
<dbReference type="Proteomes" id="UP001321018">
    <property type="component" value="Unassembled WGS sequence"/>
</dbReference>
<dbReference type="RefSeq" id="WP_338005172.1">
    <property type="nucleotide sequence ID" value="NZ_JAOPKA010000014.1"/>
</dbReference>
<proteinExistence type="inferred from homology"/>
<dbReference type="Gene3D" id="1.20.120.330">
    <property type="entry name" value="Nucleotidyltransferases domain 2"/>
    <property type="match status" value="1"/>
</dbReference>
<organism evidence="3 4">
    <name type="scientific">Natronoglomus mannanivorans</name>
    <dbReference type="NCBI Taxonomy" id="2979990"/>
    <lineage>
        <taxon>Archaea</taxon>
        <taxon>Methanobacteriati</taxon>
        <taxon>Methanobacteriota</taxon>
        <taxon>Stenosarchaea group</taxon>
        <taxon>Halobacteria</taxon>
        <taxon>Halobacteriales</taxon>
        <taxon>Natrialbaceae</taxon>
        <taxon>Natronoglomus</taxon>
    </lineage>
</organism>
<dbReference type="EMBL" id="JAOPKA010000014">
    <property type="protein sequence ID" value="MCU4743354.1"/>
    <property type="molecule type" value="Genomic_DNA"/>
</dbReference>
<evidence type="ECO:0000259" key="2">
    <source>
        <dbReference type="Pfam" id="PF05168"/>
    </source>
</evidence>
<dbReference type="InterPro" id="IPR007842">
    <property type="entry name" value="HEPN_dom"/>
</dbReference>
<dbReference type="Pfam" id="PF05168">
    <property type="entry name" value="HEPN"/>
    <property type="match status" value="1"/>
</dbReference>
<name>A0AAP2Z3F6_9EURY</name>
<evidence type="ECO:0000313" key="3">
    <source>
        <dbReference type="EMBL" id="MCU4743354.1"/>
    </source>
</evidence>
<feature type="domain" description="HEPN" evidence="2">
    <location>
        <begin position="13"/>
        <end position="114"/>
    </location>
</feature>
<accession>A0AAP2Z3F6</accession>